<dbReference type="PIRSF" id="PIRSF001365">
    <property type="entry name" value="DHDPS"/>
    <property type="match status" value="1"/>
</dbReference>
<dbReference type="PANTHER" id="PTHR12128:SF72">
    <property type="entry name" value="DIHYDRODIPICOLINATE SYNTHASE"/>
    <property type="match status" value="1"/>
</dbReference>
<evidence type="ECO:0000313" key="6">
    <source>
        <dbReference type="Proteomes" id="UP000289437"/>
    </source>
</evidence>
<dbReference type="AlphaFoldDB" id="A0A4Q0STP2"/>
<dbReference type="SUPFAM" id="SSF51569">
    <property type="entry name" value="Aldolase"/>
    <property type="match status" value="1"/>
</dbReference>
<reference evidence="5 6" key="1">
    <citation type="submission" date="2018-11" db="EMBL/GenBank/DDBJ databases">
        <authorList>
            <person name="Mardanov A.V."/>
            <person name="Ravin N.V."/>
            <person name="Dedysh S.N."/>
        </authorList>
    </citation>
    <scope>NUCLEOTIDE SEQUENCE [LARGE SCALE GENOMIC DNA]</scope>
    <source>
        <strain evidence="5 6">AF10</strain>
    </source>
</reference>
<evidence type="ECO:0000256" key="2">
    <source>
        <dbReference type="PIRNR" id="PIRNR001365"/>
    </source>
</evidence>
<accession>A0A4Q0STP2</accession>
<dbReference type="Proteomes" id="UP000289437">
    <property type="component" value="Unassembled WGS sequence"/>
</dbReference>
<feature type="active site" description="Schiff-base intermediate with substrate" evidence="3">
    <location>
        <position position="163"/>
    </location>
</feature>
<dbReference type="EMBL" id="RDSM01000004">
    <property type="protein sequence ID" value="RXH54363.1"/>
    <property type="molecule type" value="Genomic_DNA"/>
</dbReference>
<proteinExistence type="inferred from homology"/>
<reference evidence="6" key="2">
    <citation type="submission" date="2019-02" db="EMBL/GenBank/DDBJ databases">
        <title>Granulicella sibirica sp. nov., a psychrotolerant acidobacterium isolated from an organic soil layer in forested tundra, West Siberia.</title>
        <authorList>
            <person name="Oshkin I.Y."/>
            <person name="Kulichevskaya I.S."/>
            <person name="Rijpstra W.I.C."/>
            <person name="Sinninghe Damste J.S."/>
            <person name="Rakitin A.L."/>
            <person name="Ravin N.V."/>
            <person name="Dedysh S.N."/>
        </authorList>
    </citation>
    <scope>NUCLEOTIDE SEQUENCE [LARGE SCALE GENOMIC DNA]</scope>
    <source>
        <strain evidence="6">AF10</strain>
    </source>
</reference>
<name>A0A4Q0STP2_9BACT</name>
<keyword evidence="1 2" id="KW-0456">Lyase</keyword>
<dbReference type="RefSeq" id="WP_128915259.1">
    <property type="nucleotide sequence ID" value="NZ_RDSM01000004.1"/>
</dbReference>
<dbReference type="PANTHER" id="PTHR12128">
    <property type="entry name" value="DIHYDRODIPICOLINATE SYNTHASE"/>
    <property type="match status" value="1"/>
</dbReference>
<feature type="active site" description="Proton donor/acceptor" evidence="3">
    <location>
        <position position="134"/>
    </location>
</feature>
<dbReference type="Pfam" id="PF00701">
    <property type="entry name" value="DHDPS"/>
    <property type="match status" value="1"/>
</dbReference>
<gene>
    <name evidence="5" type="ORF">GRAN_4659</name>
</gene>
<evidence type="ECO:0000256" key="3">
    <source>
        <dbReference type="PIRSR" id="PIRSR001365-1"/>
    </source>
</evidence>
<dbReference type="OrthoDB" id="9771791at2"/>
<dbReference type="InterPro" id="IPR013785">
    <property type="entry name" value="Aldolase_TIM"/>
</dbReference>
<dbReference type="InterPro" id="IPR002220">
    <property type="entry name" value="DapA-like"/>
</dbReference>
<comment type="similarity">
    <text evidence="2">Belongs to the DapA family.</text>
</comment>
<evidence type="ECO:0000256" key="4">
    <source>
        <dbReference type="PIRSR" id="PIRSR001365-2"/>
    </source>
</evidence>
<sequence length="300" mass="32591">MIWKGVMPAMTTAFKSDLSLDHQAIAKRAKWMIDSGCTGLILLGSLGEATALTQDEKRTVLEIGRDAVGPNVPVVSAISGLATADTVNLAKMAEKAGADGLMVLPPYVYKGDWREMKAHIAAIFRATDLPCMLYNNPIAYGTDFTPQQIVELANEHPNFMAVKESSTDVRRVTSIQTLLGNRLALFVGVDDAIVEAIAAGATGWVAGLVNAFPEESVRVFNLAMEGNFNEAFALYRWFLPLLRLDTVPKFIQLIKLTEERIGVGTAYVRPPRLELTGAEREEALAIIDASMANRPTLALV</sequence>
<dbReference type="GO" id="GO:0008840">
    <property type="term" value="F:4-hydroxy-tetrahydrodipicolinate synthase activity"/>
    <property type="evidence" value="ECO:0007669"/>
    <property type="project" value="TreeGrafter"/>
</dbReference>
<evidence type="ECO:0000313" key="5">
    <source>
        <dbReference type="EMBL" id="RXH54363.1"/>
    </source>
</evidence>
<evidence type="ECO:0000256" key="1">
    <source>
        <dbReference type="ARBA" id="ARBA00023239"/>
    </source>
</evidence>
<comment type="caution">
    <text evidence="5">The sequence shown here is derived from an EMBL/GenBank/DDBJ whole genome shotgun (WGS) entry which is preliminary data.</text>
</comment>
<dbReference type="CDD" id="cd00408">
    <property type="entry name" value="DHDPS-like"/>
    <property type="match status" value="1"/>
</dbReference>
<dbReference type="SMART" id="SM01130">
    <property type="entry name" value="DHDPS"/>
    <property type="match status" value="1"/>
</dbReference>
<protein>
    <submittedName>
        <fullName evidence="5">1-pyrroline-4-hydroxy-2-carboxylate deaminase</fullName>
    </submittedName>
</protein>
<organism evidence="5 6">
    <name type="scientific">Granulicella sibirica</name>
    <dbReference type="NCBI Taxonomy" id="2479048"/>
    <lineage>
        <taxon>Bacteria</taxon>
        <taxon>Pseudomonadati</taxon>
        <taxon>Acidobacteriota</taxon>
        <taxon>Terriglobia</taxon>
        <taxon>Terriglobales</taxon>
        <taxon>Acidobacteriaceae</taxon>
        <taxon>Granulicella</taxon>
    </lineage>
</organism>
<dbReference type="PRINTS" id="PR00146">
    <property type="entry name" value="DHPICSNTHASE"/>
</dbReference>
<feature type="binding site" evidence="4">
    <location>
        <position position="205"/>
    </location>
    <ligand>
        <name>pyruvate</name>
        <dbReference type="ChEBI" id="CHEBI:15361"/>
    </ligand>
</feature>
<keyword evidence="6" id="KW-1185">Reference proteome</keyword>
<dbReference type="Gene3D" id="3.20.20.70">
    <property type="entry name" value="Aldolase class I"/>
    <property type="match status" value="1"/>
</dbReference>